<dbReference type="SUPFAM" id="SSF52047">
    <property type="entry name" value="RNI-like"/>
    <property type="match status" value="1"/>
</dbReference>
<dbReference type="InterPro" id="IPR032675">
    <property type="entry name" value="LRR_dom_sf"/>
</dbReference>
<dbReference type="SMART" id="SM00360">
    <property type="entry name" value="RRM"/>
    <property type="match status" value="1"/>
</dbReference>
<dbReference type="Gene3D" id="3.30.70.330">
    <property type="match status" value="1"/>
</dbReference>
<name>A0A0L0BUF3_LUCCU</name>
<dbReference type="EMBL" id="JRES01001317">
    <property type="protein sequence ID" value="KNC23656.1"/>
    <property type="molecule type" value="Genomic_DNA"/>
</dbReference>
<dbReference type="CDD" id="cd00590">
    <property type="entry name" value="RRM_SF"/>
    <property type="match status" value="1"/>
</dbReference>
<dbReference type="STRING" id="7375.A0A0L0BUF3"/>
<dbReference type="OMA" id="ISICKAV"/>
<dbReference type="InterPro" id="IPR001810">
    <property type="entry name" value="F-box_dom"/>
</dbReference>
<dbReference type="PANTHER" id="PTHR13318">
    <property type="entry name" value="PARTNER OF PAIRED, ISOFORM B-RELATED"/>
    <property type="match status" value="1"/>
</dbReference>
<dbReference type="GO" id="GO:0003723">
    <property type="term" value="F:RNA binding"/>
    <property type="evidence" value="ECO:0007669"/>
    <property type="project" value="UniProtKB-UniRule"/>
</dbReference>
<evidence type="ECO:0000313" key="4">
    <source>
        <dbReference type="EMBL" id="KNC23656.1"/>
    </source>
</evidence>
<dbReference type="InterPro" id="IPR006553">
    <property type="entry name" value="Leu-rich_rpt_Cys-con_subtyp"/>
</dbReference>
<organism evidence="4 5">
    <name type="scientific">Lucilia cuprina</name>
    <name type="common">Green bottle fly</name>
    <name type="synonym">Australian sheep blowfly</name>
    <dbReference type="NCBI Taxonomy" id="7375"/>
    <lineage>
        <taxon>Eukaryota</taxon>
        <taxon>Metazoa</taxon>
        <taxon>Ecdysozoa</taxon>
        <taxon>Arthropoda</taxon>
        <taxon>Hexapoda</taxon>
        <taxon>Insecta</taxon>
        <taxon>Pterygota</taxon>
        <taxon>Neoptera</taxon>
        <taxon>Endopterygota</taxon>
        <taxon>Diptera</taxon>
        <taxon>Brachycera</taxon>
        <taxon>Muscomorpha</taxon>
        <taxon>Oestroidea</taxon>
        <taxon>Calliphoridae</taxon>
        <taxon>Luciliinae</taxon>
        <taxon>Lucilia</taxon>
    </lineage>
</organism>
<dbReference type="SUPFAM" id="SSF54928">
    <property type="entry name" value="RNA-binding domain, RBD"/>
    <property type="match status" value="1"/>
</dbReference>
<evidence type="ECO:0000256" key="2">
    <source>
        <dbReference type="PROSITE-ProRule" id="PRU00176"/>
    </source>
</evidence>
<reference evidence="4 5" key="1">
    <citation type="journal article" date="2015" name="Nat. Commun.">
        <title>Lucilia cuprina genome unlocks parasitic fly biology to underpin future interventions.</title>
        <authorList>
            <person name="Anstead C.A."/>
            <person name="Korhonen P.K."/>
            <person name="Young N.D."/>
            <person name="Hall R.S."/>
            <person name="Jex A.R."/>
            <person name="Murali S.C."/>
            <person name="Hughes D.S."/>
            <person name="Lee S.F."/>
            <person name="Perry T."/>
            <person name="Stroehlein A.J."/>
            <person name="Ansell B.R."/>
            <person name="Breugelmans B."/>
            <person name="Hofmann A."/>
            <person name="Qu J."/>
            <person name="Dugan S."/>
            <person name="Lee S.L."/>
            <person name="Chao H."/>
            <person name="Dinh H."/>
            <person name="Han Y."/>
            <person name="Doddapaneni H.V."/>
            <person name="Worley K.C."/>
            <person name="Muzny D.M."/>
            <person name="Ioannidis P."/>
            <person name="Waterhouse R.M."/>
            <person name="Zdobnov E.M."/>
            <person name="James P.J."/>
            <person name="Bagnall N.H."/>
            <person name="Kotze A.C."/>
            <person name="Gibbs R.A."/>
            <person name="Richards S."/>
            <person name="Batterham P."/>
            <person name="Gasser R.B."/>
        </authorList>
    </citation>
    <scope>NUCLEOTIDE SEQUENCE [LARGE SCALE GENOMIC DNA]</scope>
    <source>
        <strain evidence="4 5">LS</strain>
        <tissue evidence="4">Full body</tissue>
    </source>
</reference>
<sequence>MNFLKDEKYHMVGDVAFTEDNILIYNIFVRNLPKSASIFHISKCFREFGEVLKVGFLGHGKGKGKGKNCFINFADPKVAAVVLQRKNFHFMNRFISVQPCKSWYQPNGQNTIQLLNGNSNDAKLLNEAACSNTSFSCEQNSLIFNLNDDCLEYICKMLTLNDQIHFALSCQRFCEIFKMISLHKYVNLNTELFATLTQFQSKVFLQIVGAQVKSLMIDFKYAFLKSHTEIISIIRFLGTFCTNVETLKIEANDLHVNKLCPIIAKMTQLKELHLNNVDVNVGLIKTLQTLKNLKCLHILDDGSLNGKHLNMLVGLEMLTLSGCHHLNSFHFKKLCENLKNLQYLDIRSCDRLKKSDYEHILKYLINLETLKFSTIEENFNCLTKLPKLKQLEITDNEGIVIAEEFYKNLAQYQANNLKELKLQELCYFNEDIAALVAKLEKLKLLGIDNDAVDDKCLEKFSVLSELEELRLNGCDDISDQGVLALLEHSVQLKRLHLTFCDNITTDFVRNALKLLQEQHDRGNRTYPLHLTLTFKAQFEALTEENNIKSSDVLKVTLDRDFKKLFNFFHDDDDDVYFDDDDDDFDYPFGYDYPFDYDYNSGNDDYYSDDDPNNDLLEHMLFLQNW</sequence>
<keyword evidence="5" id="KW-1185">Reference proteome</keyword>
<proteinExistence type="predicted"/>
<protein>
    <recommendedName>
        <fullName evidence="3">RRM domain-containing protein</fullName>
    </recommendedName>
</protein>
<evidence type="ECO:0000259" key="3">
    <source>
        <dbReference type="PROSITE" id="PS50102"/>
    </source>
</evidence>
<dbReference type="InterPro" id="IPR000504">
    <property type="entry name" value="RRM_dom"/>
</dbReference>
<dbReference type="Pfam" id="PF00076">
    <property type="entry name" value="RRM_1"/>
    <property type="match status" value="1"/>
</dbReference>
<dbReference type="Gene3D" id="3.80.10.10">
    <property type="entry name" value="Ribonuclease Inhibitor"/>
    <property type="match status" value="2"/>
</dbReference>
<accession>A0A0L0BUF3</accession>
<dbReference type="Pfam" id="PF00646">
    <property type="entry name" value="F-box"/>
    <property type="match status" value="1"/>
</dbReference>
<dbReference type="AlphaFoldDB" id="A0A0L0BUF3"/>
<dbReference type="GO" id="GO:0031146">
    <property type="term" value="P:SCF-dependent proteasomal ubiquitin-dependent protein catabolic process"/>
    <property type="evidence" value="ECO:0007669"/>
    <property type="project" value="TreeGrafter"/>
</dbReference>
<evidence type="ECO:0000256" key="1">
    <source>
        <dbReference type="ARBA" id="ARBA00022884"/>
    </source>
</evidence>
<dbReference type="Proteomes" id="UP000037069">
    <property type="component" value="Unassembled WGS sequence"/>
</dbReference>
<dbReference type="InterPro" id="IPR012677">
    <property type="entry name" value="Nucleotide-bd_a/b_plait_sf"/>
</dbReference>
<dbReference type="InterPro" id="IPR035979">
    <property type="entry name" value="RBD_domain_sf"/>
</dbReference>
<dbReference type="PROSITE" id="PS50102">
    <property type="entry name" value="RRM"/>
    <property type="match status" value="1"/>
</dbReference>
<gene>
    <name evidence="4" type="ORF">FF38_13722</name>
</gene>
<dbReference type="OrthoDB" id="10035316at2759"/>
<dbReference type="GO" id="GO:0019005">
    <property type="term" value="C:SCF ubiquitin ligase complex"/>
    <property type="evidence" value="ECO:0007669"/>
    <property type="project" value="TreeGrafter"/>
</dbReference>
<comment type="caution">
    <text evidence="4">The sequence shown here is derived from an EMBL/GenBank/DDBJ whole genome shotgun (WGS) entry which is preliminary data.</text>
</comment>
<dbReference type="SMART" id="SM00367">
    <property type="entry name" value="LRR_CC"/>
    <property type="match status" value="3"/>
</dbReference>
<feature type="domain" description="RRM" evidence="3">
    <location>
        <begin position="25"/>
        <end position="102"/>
    </location>
</feature>
<keyword evidence="1 2" id="KW-0694">RNA-binding</keyword>
<evidence type="ECO:0000313" key="5">
    <source>
        <dbReference type="Proteomes" id="UP000037069"/>
    </source>
</evidence>